<evidence type="ECO:0000256" key="4">
    <source>
        <dbReference type="RuleBase" id="RU369080"/>
    </source>
</evidence>
<keyword evidence="7" id="KW-1185">Reference proteome</keyword>
<keyword evidence="4" id="KW-0472">Membrane</keyword>
<reference evidence="7" key="1">
    <citation type="journal article" date="2014" name="Science">
        <title>Ancient hybridizations among the ancestral genomes of bread wheat.</title>
        <authorList>
            <consortium name="International Wheat Genome Sequencing Consortium,"/>
            <person name="Marcussen T."/>
            <person name="Sandve S.R."/>
            <person name="Heier L."/>
            <person name="Spannagl M."/>
            <person name="Pfeifer M."/>
            <person name="Jakobsen K.S."/>
            <person name="Wulff B.B."/>
            <person name="Steuernagel B."/>
            <person name="Mayer K.F."/>
            <person name="Olsen O.A."/>
        </authorList>
    </citation>
    <scope>NUCLEOTIDE SEQUENCE [LARGE SCALE GENOMIC DNA]</scope>
    <source>
        <strain evidence="7">cv. AL8/78</strain>
    </source>
</reference>
<evidence type="ECO:0000313" key="6">
    <source>
        <dbReference type="EnsemblPlants" id="AET3Gv20516200.5"/>
    </source>
</evidence>
<evidence type="ECO:0000256" key="1">
    <source>
        <dbReference type="ARBA" id="ARBA00022737"/>
    </source>
</evidence>
<reference evidence="6" key="3">
    <citation type="journal article" date="2017" name="Nature">
        <title>Genome sequence of the progenitor of the wheat D genome Aegilops tauschii.</title>
        <authorList>
            <person name="Luo M.C."/>
            <person name="Gu Y.Q."/>
            <person name="Puiu D."/>
            <person name="Wang H."/>
            <person name="Twardziok S.O."/>
            <person name="Deal K.R."/>
            <person name="Huo N."/>
            <person name="Zhu T."/>
            <person name="Wang L."/>
            <person name="Wang Y."/>
            <person name="McGuire P.E."/>
            <person name="Liu S."/>
            <person name="Long H."/>
            <person name="Ramasamy R.K."/>
            <person name="Rodriguez J.C."/>
            <person name="Van S.L."/>
            <person name="Yuan L."/>
            <person name="Wang Z."/>
            <person name="Xia Z."/>
            <person name="Xiao L."/>
            <person name="Anderson O.D."/>
            <person name="Ouyang S."/>
            <person name="Liang Y."/>
            <person name="Zimin A.V."/>
            <person name="Pertea G."/>
            <person name="Qi P."/>
            <person name="Bennetzen J.L."/>
            <person name="Dai X."/>
            <person name="Dawson M.W."/>
            <person name="Muller H.G."/>
            <person name="Kugler K."/>
            <person name="Rivarola-Duarte L."/>
            <person name="Spannagl M."/>
            <person name="Mayer K.F.X."/>
            <person name="Lu F.H."/>
            <person name="Bevan M.W."/>
            <person name="Leroy P."/>
            <person name="Li P."/>
            <person name="You F.M."/>
            <person name="Sun Q."/>
            <person name="Liu Z."/>
            <person name="Lyons E."/>
            <person name="Wicker T."/>
            <person name="Salzberg S.L."/>
            <person name="Devos K.M."/>
            <person name="Dvorak J."/>
        </authorList>
    </citation>
    <scope>NUCLEOTIDE SEQUENCE [LARGE SCALE GENOMIC DNA]</scope>
    <source>
        <strain evidence="6">cv. AL8/78</strain>
    </source>
</reference>
<evidence type="ECO:0000256" key="2">
    <source>
        <dbReference type="ARBA" id="ARBA00022837"/>
    </source>
</evidence>
<organism evidence="6 7">
    <name type="scientific">Aegilops tauschii subsp. strangulata</name>
    <name type="common">Goatgrass</name>
    <dbReference type="NCBI Taxonomy" id="200361"/>
    <lineage>
        <taxon>Eukaryota</taxon>
        <taxon>Viridiplantae</taxon>
        <taxon>Streptophyta</taxon>
        <taxon>Embryophyta</taxon>
        <taxon>Tracheophyta</taxon>
        <taxon>Spermatophyta</taxon>
        <taxon>Magnoliopsida</taxon>
        <taxon>Liliopsida</taxon>
        <taxon>Poales</taxon>
        <taxon>Poaceae</taxon>
        <taxon>BOP clade</taxon>
        <taxon>Pooideae</taxon>
        <taxon>Triticodae</taxon>
        <taxon>Triticeae</taxon>
        <taxon>Triticinae</taxon>
        <taxon>Aegilops</taxon>
    </lineage>
</organism>
<dbReference type="InterPro" id="IPR011992">
    <property type="entry name" value="EF-hand-dom_pair"/>
</dbReference>
<comment type="similarity">
    <text evidence="3 4">Belongs to the calcineurin regulatory subunit family.</text>
</comment>
<evidence type="ECO:0000259" key="5">
    <source>
        <dbReference type="PROSITE" id="PS50222"/>
    </source>
</evidence>
<accession>A0A453EYT2</accession>
<reference evidence="7" key="2">
    <citation type="journal article" date="2017" name="Nat. Plants">
        <title>The Aegilops tauschii genome reveals multiple impacts of transposons.</title>
        <authorList>
            <person name="Zhao G."/>
            <person name="Zou C."/>
            <person name="Li K."/>
            <person name="Wang K."/>
            <person name="Li T."/>
            <person name="Gao L."/>
            <person name="Zhang X."/>
            <person name="Wang H."/>
            <person name="Yang Z."/>
            <person name="Liu X."/>
            <person name="Jiang W."/>
            <person name="Mao L."/>
            <person name="Kong X."/>
            <person name="Jiao Y."/>
            <person name="Jia J."/>
        </authorList>
    </citation>
    <scope>NUCLEOTIDE SEQUENCE [LARGE SCALE GENOMIC DNA]</scope>
    <source>
        <strain evidence="7">cv. AL8/78</strain>
    </source>
</reference>
<dbReference type="GO" id="GO:0005509">
    <property type="term" value="F:calcium ion binding"/>
    <property type="evidence" value="ECO:0007669"/>
    <property type="project" value="UniProtKB-UniRule"/>
</dbReference>
<evidence type="ECO:0000256" key="3">
    <source>
        <dbReference type="ARBA" id="ARBA00023774"/>
    </source>
</evidence>
<dbReference type="AlphaFoldDB" id="A0A453EYT2"/>
<dbReference type="PANTHER" id="PTHR23056:SF26">
    <property type="entry name" value="CALCINEURIN B-LIKE PROTEIN 10"/>
    <property type="match status" value="1"/>
</dbReference>
<dbReference type="Gene3D" id="1.10.238.10">
    <property type="entry name" value="EF-hand"/>
    <property type="match status" value="1"/>
</dbReference>
<dbReference type="InterPro" id="IPR002048">
    <property type="entry name" value="EF_hand_dom"/>
</dbReference>
<dbReference type="InterPro" id="IPR018247">
    <property type="entry name" value="EF_Hand_1_Ca_BS"/>
</dbReference>
<dbReference type="Pfam" id="PF13202">
    <property type="entry name" value="EF-hand_5"/>
    <property type="match status" value="1"/>
</dbReference>
<proteinExistence type="inferred from homology"/>
<feature type="domain" description="EF-hand" evidence="5">
    <location>
        <begin position="15"/>
        <end position="50"/>
    </location>
</feature>
<keyword evidence="1 4" id="KW-0677">Repeat</keyword>
<dbReference type="Proteomes" id="UP000015105">
    <property type="component" value="Chromosome 3D"/>
</dbReference>
<reference evidence="6" key="5">
    <citation type="journal article" date="2021" name="G3 (Bethesda)">
        <title>Aegilops tauschii genome assembly Aet v5.0 features greater sequence contiguity and improved annotation.</title>
        <authorList>
            <person name="Wang L."/>
            <person name="Zhu T."/>
            <person name="Rodriguez J.C."/>
            <person name="Deal K.R."/>
            <person name="Dubcovsky J."/>
            <person name="McGuire P.E."/>
            <person name="Lux T."/>
            <person name="Spannagl M."/>
            <person name="Mayer K.F.X."/>
            <person name="Baldrich P."/>
            <person name="Meyers B.C."/>
            <person name="Huo N."/>
            <person name="Gu Y.Q."/>
            <person name="Zhou H."/>
            <person name="Devos K.M."/>
            <person name="Bennetzen J.L."/>
            <person name="Unver T."/>
            <person name="Budak H."/>
            <person name="Gulick P.J."/>
            <person name="Galiba G."/>
            <person name="Kalapos B."/>
            <person name="Nelson D.R."/>
            <person name="Li P."/>
            <person name="You F.M."/>
            <person name="Luo M.C."/>
            <person name="Dvorak J."/>
        </authorList>
    </citation>
    <scope>NUCLEOTIDE SEQUENCE [LARGE SCALE GENOMIC DNA]</scope>
    <source>
        <strain evidence="6">cv. AL8/78</strain>
    </source>
</reference>
<sequence>MHGFTFSFRKISVDVSIDLTFQTFEDADTDRDGKISQEEWKEFVLRHPNLLKNMTLPYLRDITTSFPSFVFNTAVED</sequence>
<dbReference type="SUPFAM" id="SSF47473">
    <property type="entry name" value="EF-hand"/>
    <property type="match status" value="1"/>
</dbReference>
<dbReference type="PROSITE" id="PS00018">
    <property type="entry name" value="EF_HAND_1"/>
    <property type="match status" value="1"/>
</dbReference>
<dbReference type="PANTHER" id="PTHR23056">
    <property type="entry name" value="CALCINEURIN B"/>
    <property type="match status" value="1"/>
</dbReference>
<comment type="function">
    <text evidence="4">Acts as a calcium sensor. CBL proteins interact with CIPK serine-threonine protein kinases. Binding of a CBL protein to the regulatory NAF domain of a CIPK protein lead to the activation of the kinase in a calcium-dependent manner.</text>
</comment>
<keyword evidence="2 4" id="KW-0106">Calcium</keyword>
<comment type="subcellular location">
    <subcellularLocation>
        <location evidence="4">Membrane</location>
    </subcellularLocation>
</comment>
<dbReference type="PROSITE" id="PS50222">
    <property type="entry name" value="EF_HAND_2"/>
    <property type="match status" value="1"/>
</dbReference>
<comment type="subunit">
    <text evidence="4">Homodimer. Interacts with CIPK.</text>
</comment>
<dbReference type="GO" id="GO:0019722">
    <property type="term" value="P:calcium-mediated signaling"/>
    <property type="evidence" value="ECO:0007669"/>
    <property type="project" value="UniProtKB-UniRule"/>
</dbReference>
<dbReference type="GO" id="GO:0019900">
    <property type="term" value="F:kinase binding"/>
    <property type="evidence" value="ECO:0007669"/>
    <property type="project" value="UniProtKB-UniRule"/>
</dbReference>
<dbReference type="EnsemblPlants" id="AET3Gv20516200.5">
    <property type="protein sequence ID" value="AET3Gv20516200.5"/>
    <property type="gene ID" value="AET3Gv20516200"/>
</dbReference>
<dbReference type="InterPro" id="IPR045198">
    <property type="entry name" value="CNBL1-10"/>
</dbReference>
<name>A0A453EYT2_AEGTS</name>
<evidence type="ECO:0000313" key="7">
    <source>
        <dbReference type="Proteomes" id="UP000015105"/>
    </source>
</evidence>
<protein>
    <recommendedName>
        <fullName evidence="4">Calcineurin B-like protein</fullName>
    </recommendedName>
</protein>
<reference evidence="6" key="4">
    <citation type="submission" date="2019-03" db="UniProtKB">
        <authorList>
            <consortium name="EnsemblPlants"/>
        </authorList>
    </citation>
    <scope>IDENTIFICATION</scope>
</reference>
<dbReference type="Gramene" id="AET3Gv20516200.5">
    <property type="protein sequence ID" value="AET3Gv20516200.5"/>
    <property type="gene ID" value="AET3Gv20516200"/>
</dbReference>
<keyword evidence="4" id="KW-0479">Metal-binding</keyword>
<dbReference type="GO" id="GO:0016020">
    <property type="term" value="C:membrane"/>
    <property type="evidence" value="ECO:0007669"/>
    <property type="project" value="UniProtKB-SubCell"/>
</dbReference>